<dbReference type="eggNOG" id="ENOG502QWC6">
    <property type="taxonomic scope" value="Eukaryota"/>
</dbReference>
<dbReference type="OrthoDB" id="6348149at2759"/>
<evidence type="ECO:0000256" key="1">
    <source>
        <dbReference type="SAM" id="Phobius"/>
    </source>
</evidence>
<keyword evidence="3" id="KW-1185">Reference proteome</keyword>
<dbReference type="PhylomeDB" id="E9GU20"/>
<evidence type="ECO:0000313" key="3">
    <source>
        <dbReference type="Proteomes" id="UP000000305"/>
    </source>
</evidence>
<dbReference type="KEGG" id="dpx:DAPPUDRAFT_106542"/>
<keyword evidence="1" id="KW-0812">Transmembrane</keyword>
<evidence type="ECO:0000313" key="2">
    <source>
        <dbReference type="EMBL" id="EFX77048.1"/>
    </source>
</evidence>
<protein>
    <recommendedName>
        <fullName evidence="4">EOG090X02D0</fullName>
    </recommendedName>
</protein>
<keyword evidence="1" id="KW-1133">Transmembrane helix</keyword>
<proteinExistence type="predicted"/>
<feature type="transmembrane region" description="Helical" evidence="1">
    <location>
        <begin position="15"/>
        <end position="40"/>
    </location>
</feature>
<keyword evidence="1" id="KW-0472">Membrane</keyword>
<gene>
    <name evidence="2" type="ORF">DAPPUDRAFT_106542</name>
</gene>
<reference evidence="2 3" key="1">
    <citation type="journal article" date="2011" name="Science">
        <title>The ecoresponsive genome of Daphnia pulex.</title>
        <authorList>
            <person name="Colbourne J.K."/>
            <person name="Pfrender M.E."/>
            <person name="Gilbert D."/>
            <person name="Thomas W.K."/>
            <person name="Tucker A."/>
            <person name="Oakley T.H."/>
            <person name="Tokishita S."/>
            <person name="Aerts A."/>
            <person name="Arnold G.J."/>
            <person name="Basu M.K."/>
            <person name="Bauer D.J."/>
            <person name="Caceres C.E."/>
            <person name="Carmel L."/>
            <person name="Casola C."/>
            <person name="Choi J.H."/>
            <person name="Detter J.C."/>
            <person name="Dong Q."/>
            <person name="Dusheyko S."/>
            <person name="Eads B.D."/>
            <person name="Frohlich T."/>
            <person name="Geiler-Samerotte K.A."/>
            <person name="Gerlach D."/>
            <person name="Hatcher P."/>
            <person name="Jogdeo S."/>
            <person name="Krijgsveld J."/>
            <person name="Kriventseva E.V."/>
            <person name="Kultz D."/>
            <person name="Laforsch C."/>
            <person name="Lindquist E."/>
            <person name="Lopez J."/>
            <person name="Manak J.R."/>
            <person name="Muller J."/>
            <person name="Pangilinan J."/>
            <person name="Patwardhan R.P."/>
            <person name="Pitluck S."/>
            <person name="Pritham E.J."/>
            <person name="Rechtsteiner A."/>
            <person name="Rho M."/>
            <person name="Rogozin I.B."/>
            <person name="Sakarya O."/>
            <person name="Salamov A."/>
            <person name="Schaack S."/>
            <person name="Shapiro H."/>
            <person name="Shiga Y."/>
            <person name="Skalitzky C."/>
            <person name="Smith Z."/>
            <person name="Souvorov A."/>
            <person name="Sung W."/>
            <person name="Tang Z."/>
            <person name="Tsuchiya D."/>
            <person name="Tu H."/>
            <person name="Vos H."/>
            <person name="Wang M."/>
            <person name="Wolf Y.I."/>
            <person name="Yamagata H."/>
            <person name="Yamada T."/>
            <person name="Ye Y."/>
            <person name="Shaw J.R."/>
            <person name="Andrews J."/>
            <person name="Crease T.J."/>
            <person name="Tang H."/>
            <person name="Lucas S.M."/>
            <person name="Robertson H.M."/>
            <person name="Bork P."/>
            <person name="Koonin E.V."/>
            <person name="Zdobnov E.M."/>
            <person name="Grigoriev I.V."/>
            <person name="Lynch M."/>
            <person name="Boore J.L."/>
        </authorList>
    </citation>
    <scope>NUCLEOTIDE SEQUENCE [LARGE SCALE GENOMIC DNA]</scope>
</reference>
<sequence length="311" mass="35000">MGIAKPSAEVDASPFISLAVNLVFFAKAFSLTFQLSLSMANISRPRSRKRAKGEICHLVSPSSSTSVSGNNGEQPLNLCVRDESLPVLLPHGTITEEQVIRNPTIRRRKKRSAIFLPPEKLADNDVCICKFKFVAGHTPRLQEKKILSLDSGGNFRFFPELQHQQNQEKQHLQQQEKRKQLVISSVAVQQPQNQQVKPIPDLLPIDTIRPKWCPPPSPTPNSPPLLLATTPPPSSLGANHSNGRRLSRRQKMEQTFGDKGFLIQTQHVPATEGSAFCKFRQLKKFTRYLYRSWRHYLPDENPTANSPSIDE</sequence>
<organism evidence="2 3">
    <name type="scientific">Daphnia pulex</name>
    <name type="common">Water flea</name>
    <dbReference type="NCBI Taxonomy" id="6669"/>
    <lineage>
        <taxon>Eukaryota</taxon>
        <taxon>Metazoa</taxon>
        <taxon>Ecdysozoa</taxon>
        <taxon>Arthropoda</taxon>
        <taxon>Crustacea</taxon>
        <taxon>Branchiopoda</taxon>
        <taxon>Diplostraca</taxon>
        <taxon>Cladocera</taxon>
        <taxon>Anomopoda</taxon>
        <taxon>Daphniidae</taxon>
        <taxon>Daphnia</taxon>
    </lineage>
</organism>
<dbReference type="InParanoid" id="E9GU20"/>
<dbReference type="HOGENOM" id="CLU_895060_0_0_1"/>
<evidence type="ECO:0008006" key="4">
    <source>
        <dbReference type="Google" id="ProtNLM"/>
    </source>
</evidence>
<dbReference type="EMBL" id="GL732565">
    <property type="protein sequence ID" value="EFX77048.1"/>
    <property type="molecule type" value="Genomic_DNA"/>
</dbReference>
<dbReference type="AlphaFoldDB" id="E9GU20"/>
<dbReference type="Proteomes" id="UP000000305">
    <property type="component" value="Unassembled WGS sequence"/>
</dbReference>
<accession>E9GU20</accession>
<dbReference type="STRING" id="6669.E9GU20"/>
<name>E9GU20_DAPPU</name>